<name>A0ABV6GKF6_9BACI</name>
<comment type="caution">
    <text evidence="1">The sequence shown here is derived from an EMBL/GenBank/DDBJ whole genome shotgun (WGS) entry which is preliminary data.</text>
</comment>
<dbReference type="EMBL" id="JBHLVO010000028">
    <property type="protein sequence ID" value="MFC0274015.1"/>
    <property type="molecule type" value="Genomic_DNA"/>
</dbReference>
<organism evidence="1 2">
    <name type="scientific">Metabacillus herbersteinensis</name>
    <dbReference type="NCBI Taxonomy" id="283816"/>
    <lineage>
        <taxon>Bacteria</taxon>
        <taxon>Bacillati</taxon>
        <taxon>Bacillota</taxon>
        <taxon>Bacilli</taxon>
        <taxon>Bacillales</taxon>
        <taxon>Bacillaceae</taxon>
        <taxon>Metabacillus</taxon>
    </lineage>
</organism>
<dbReference type="RefSeq" id="WP_378937849.1">
    <property type="nucleotide sequence ID" value="NZ_JBHLVO010000028.1"/>
</dbReference>
<gene>
    <name evidence="1" type="ORF">ACFFIX_21915</name>
</gene>
<proteinExistence type="predicted"/>
<sequence>MSEQLRKIVGGRKKTLIKQLLDHGIYKKSERQLYELALSELEVEVKDLRRLRHIK</sequence>
<evidence type="ECO:0000313" key="2">
    <source>
        <dbReference type="Proteomes" id="UP001589854"/>
    </source>
</evidence>
<evidence type="ECO:0000313" key="1">
    <source>
        <dbReference type="EMBL" id="MFC0274015.1"/>
    </source>
</evidence>
<accession>A0ABV6GKF6</accession>
<dbReference type="InterPro" id="IPR025072">
    <property type="entry name" value="Fur_reg_FbpA"/>
</dbReference>
<dbReference type="Pfam" id="PF13076">
    <property type="entry name" value="Fur_reg_FbpA"/>
    <property type="match status" value="1"/>
</dbReference>
<dbReference type="Proteomes" id="UP001589854">
    <property type="component" value="Unassembled WGS sequence"/>
</dbReference>
<keyword evidence="2" id="KW-1185">Reference proteome</keyword>
<reference evidence="1 2" key="1">
    <citation type="submission" date="2024-09" db="EMBL/GenBank/DDBJ databases">
        <authorList>
            <person name="Sun Q."/>
            <person name="Mori K."/>
        </authorList>
    </citation>
    <scope>NUCLEOTIDE SEQUENCE [LARGE SCALE GENOMIC DNA]</scope>
    <source>
        <strain evidence="1 2">CCM 7228</strain>
    </source>
</reference>
<protein>
    <submittedName>
        <fullName evidence="1">Fur-regulated basic protein FbpA</fullName>
    </submittedName>
</protein>